<dbReference type="Proteomes" id="UP001141806">
    <property type="component" value="Unassembled WGS sequence"/>
</dbReference>
<reference evidence="2" key="1">
    <citation type="journal article" date="2023" name="Plant J.">
        <title>The genome of the king protea, Protea cynaroides.</title>
        <authorList>
            <person name="Chang J."/>
            <person name="Duong T.A."/>
            <person name="Schoeman C."/>
            <person name="Ma X."/>
            <person name="Roodt D."/>
            <person name="Barker N."/>
            <person name="Li Z."/>
            <person name="Van de Peer Y."/>
            <person name="Mizrachi E."/>
        </authorList>
    </citation>
    <scope>NUCLEOTIDE SEQUENCE</scope>
    <source>
        <tissue evidence="2">Young leaves</tissue>
    </source>
</reference>
<dbReference type="AlphaFoldDB" id="A0A9Q0GV44"/>
<protein>
    <submittedName>
        <fullName evidence="2">Uncharacterized protein</fullName>
    </submittedName>
</protein>
<gene>
    <name evidence="2" type="ORF">NE237_011524</name>
</gene>
<evidence type="ECO:0000313" key="3">
    <source>
        <dbReference type="Proteomes" id="UP001141806"/>
    </source>
</evidence>
<dbReference type="OrthoDB" id="976687at2759"/>
<organism evidence="2 3">
    <name type="scientific">Protea cynaroides</name>
    <dbReference type="NCBI Taxonomy" id="273540"/>
    <lineage>
        <taxon>Eukaryota</taxon>
        <taxon>Viridiplantae</taxon>
        <taxon>Streptophyta</taxon>
        <taxon>Embryophyta</taxon>
        <taxon>Tracheophyta</taxon>
        <taxon>Spermatophyta</taxon>
        <taxon>Magnoliopsida</taxon>
        <taxon>Proteales</taxon>
        <taxon>Proteaceae</taxon>
        <taxon>Protea</taxon>
    </lineage>
</organism>
<name>A0A9Q0GV44_9MAGN</name>
<sequence>MSSFNPFQKGNNPPSGPSGCTNVPNKSGGSCPTISSKNFAGAGHVHVEAPTVNFHKGSTHNAAARFPASFSSKKSGRRSMVKDSRHRTSISSKRKQSNFWTFRVHKHTKPRWSILPTNLTTGNSPAGGAPVKVPVVNFQTAACISITIFGVCTYSIVSLMDSFLSSKTS</sequence>
<keyword evidence="3" id="KW-1185">Reference proteome</keyword>
<evidence type="ECO:0000256" key="1">
    <source>
        <dbReference type="SAM" id="MobiDB-lite"/>
    </source>
</evidence>
<feature type="region of interest" description="Disordered" evidence="1">
    <location>
        <begin position="1"/>
        <end position="23"/>
    </location>
</feature>
<proteinExistence type="predicted"/>
<evidence type="ECO:0000313" key="2">
    <source>
        <dbReference type="EMBL" id="KAJ4954741.1"/>
    </source>
</evidence>
<feature type="region of interest" description="Disordered" evidence="1">
    <location>
        <begin position="65"/>
        <end position="92"/>
    </location>
</feature>
<accession>A0A9Q0GV44</accession>
<feature type="compositionally biased region" description="Basic residues" evidence="1">
    <location>
        <begin position="74"/>
        <end position="92"/>
    </location>
</feature>
<comment type="caution">
    <text evidence="2">The sequence shown here is derived from an EMBL/GenBank/DDBJ whole genome shotgun (WGS) entry which is preliminary data.</text>
</comment>
<dbReference type="EMBL" id="JAMYWD010000011">
    <property type="protein sequence ID" value="KAJ4954741.1"/>
    <property type="molecule type" value="Genomic_DNA"/>
</dbReference>